<feature type="non-terminal residue" evidence="1">
    <location>
        <position position="79"/>
    </location>
</feature>
<accession>X1MHR9</accession>
<dbReference type="EMBL" id="BARV01011275">
    <property type="protein sequence ID" value="GAI05904.1"/>
    <property type="molecule type" value="Genomic_DNA"/>
</dbReference>
<dbReference type="AlphaFoldDB" id="X1MHR9"/>
<reference evidence="1" key="1">
    <citation type="journal article" date="2014" name="Front. Microbiol.">
        <title>High frequency of phylogenetically diverse reductive dehalogenase-homologous genes in deep subseafloor sedimentary metagenomes.</title>
        <authorList>
            <person name="Kawai M."/>
            <person name="Futagami T."/>
            <person name="Toyoda A."/>
            <person name="Takaki Y."/>
            <person name="Nishi S."/>
            <person name="Hori S."/>
            <person name="Arai W."/>
            <person name="Tsubouchi T."/>
            <person name="Morono Y."/>
            <person name="Uchiyama I."/>
            <person name="Ito T."/>
            <person name="Fujiyama A."/>
            <person name="Inagaki F."/>
            <person name="Takami H."/>
        </authorList>
    </citation>
    <scope>NUCLEOTIDE SEQUENCE</scope>
    <source>
        <strain evidence="1">Expedition CK06-06</strain>
    </source>
</reference>
<name>X1MHR9_9ZZZZ</name>
<sequence>MSNALITTFRAARRRVSSPHLIDLGWHQKEFQRKTSFAYTVMGLDEKECLGCMYIYPSSNSEYDAEIVMWVRQSEVENG</sequence>
<evidence type="ECO:0000313" key="1">
    <source>
        <dbReference type="EMBL" id="GAI05904.1"/>
    </source>
</evidence>
<proteinExistence type="predicted"/>
<evidence type="ECO:0008006" key="2">
    <source>
        <dbReference type="Google" id="ProtNLM"/>
    </source>
</evidence>
<comment type="caution">
    <text evidence="1">The sequence shown here is derived from an EMBL/GenBank/DDBJ whole genome shotgun (WGS) entry which is preliminary data.</text>
</comment>
<protein>
    <recommendedName>
        <fullName evidence="2">GNAT family N-acetyltransferase</fullName>
    </recommendedName>
</protein>
<gene>
    <name evidence="1" type="ORF">S06H3_21461</name>
</gene>
<organism evidence="1">
    <name type="scientific">marine sediment metagenome</name>
    <dbReference type="NCBI Taxonomy" id="412755"/>
    <lineage>
        <taxon>unclassified sequences</taxon>
        <taxon>metagenomes</taxon>
        <taxon>ecological metagenomes</taxon>
    </lineage>
</organism>